<evidence type="ECO:0000313" key="3">
    <source>
        <dbReference type="EMBL" id="PHJ97568.1"/>
    </source>
</evidence>
<accession>A0A9Q5Z7F3</accession>
<keyword evidence="1" id="KW-0175">Coiled coil</keyword>
<dbReference type="RefSeq" id="WP_099071494.1">
    <property type="nucleotide sequence ID" value="NZ_LAHD01000112.1"/>
</dbReference>
<name>A0A9Q5Z7F3_NOSLI</name>
<dbReference type="Proteomes" id="UP000222310">
    <property type="component" value="Unassembled WGS sequence"/>
</dbReference>
<evidence type="ECO:0000313" key="4">
    <source>
        <dbReference type="Proteomes" id="UP000222310"/>
    </source>
</evidence>
<comment type="caution">
    <text evidence="3">The sequence shown here is derived from an EMBL/GenBank/DDBJ whole genome shotgun (WGS) entry which is preliminary data.</text>
</comment>
<feature type="region of interest" description="Disordered" evidence="2">
    <location>
        <begin position="112"/>
        <end position="151"/>
    </location>
</feature>
<sequence length="188" mass="21738">MTNVERESINFRLPKTLVKALRLAAQERKTTATKLVIQGLHQVLDEIPSTKETVENRLHKLEKDFLRLQENIDNLSSSRESNISAKVEELFLKLARFEGVLLQMQNSINASRSRSKSSSYPYQTSAPVKLEPRNAEQLASRLGTSASTVEEKRATLRQKDFERWTQDRDMGNRSWRFNENDGLYHPVY</sequence>
<gene>
    <name evidence="3" type="ORF">VF08_28440</name>
</gene>
<organism evidence="3 4">
    <name type="scientific">Nostoc linckia z8</name>
    <dbReference type="NCBI Taxonomy" id="1628746"/>
    <lineage>
        <taxon>Bacteria</taxon>
        <taxon>Bacillati</taxon>
        <taxon>Cyanobacteriota</taxon>
        <taxon>Cyanophyceae</taxon>
        <taxon>Nostocales</taxon>
        <taxon>Nostocaceae</taxon>
        <taxon>Nostoc</taxon>
    </lineage>
</organism>
<evidence type="ECO:0000256" key="2">
    <source>
        <dbReference type="SAM" id="MobiDB-lite"/>
    </source>
</evidence>
<dbReference type="AlphaFoldDB" id="A0A9Q5Z7F3"/>
<reference evidence="3 4" key="1">
    <citation type="submission" date="2015-02" db="EMBL/GenBank/DDBJ databases">
        <title>Nostoc linckia genome annotation.</title>
        <authorList>
            <person name="Zhou Z."/>
        </authorList>
    </citation>
    <scope>NUCLEOTIDE SEQUENCE [LARGE SCALE GENOMIC DNA]</scope>
    <source>
        <strain evidence="4">z8</strain>
    </source>
</reference>
<proteinExistence type="predicted"/>
<dbReference type="EMBL" id="LAHD01000112">
    <property type="protein sequence ID" value="PHJ97568.1"/>
    <property type="molecule type" value="Genomic_DNA"/>
</dbReference>
<dbReference type="GeneID" id="57098537"/>
<protein>
    <submittedName>
        <fullName evidence="3">Uncharacterized protein</fullName>
    </submittedName>
</protein>
<feature type="coiled-coil region" evidence="1">
    <location>
        <begin position="51"/>
        <end position="78"/>
    </location>
</feature>
<evidence type="ECO:0000256" key="1">
    <source>
        <dbReference type="SAM" id="Coils"/>
    </source>
</evidence>